<reference evidence="3" key="1">
    <citation type="submission" date="2017-10" db="EMBL/GenBank/DDBJ databases">
        <title>Rapid genome shrinkage in a self-fertile nematode reveals novel sperm competition proteins.</title>
        <authorList>
            <person name="Yin D."/>
            <person name="Schwarz E.M."/>
            <person name="Thomas C.G."/>
            <person name="Felde R.L."/>
            <person name="Korf I.F."/>
            <person name="Cutter A.D."/>
            <person name="Schartner C.M."/>
            <person name="Ralston E.J."/>
            <person name="Meyer B.J."/>
            <person name="Haag E.S."/>
        </authorList>
    </citation>
    <scope>NUCLEOTIDE SEQUENCE [LARGE SCALE GENOMIC DNA]</scope>
    <source>
        <strain evidence="3">JU1422</strain>
    </source>
</reference>
<dbReference type="Proteomes" id="UP000230233">
    <property type="component" value="Unassembled WGS sequence"/>
</dbReference>
<evidence type="ECO:0000256" key="1">
    <source>
        <dbReference type="SAM" id="MobiDB-lite"/>
    </source>
</evidence>
<comment type="caution">
    <text evidence="2">The sequence shown here is derived from an EMBL/GenBank/DDBJ whole genome shotgun (WGS) entry which is preliminary data.</text>
</comment>
<feature type="region of interest" description="Disordered" evidence="1">
    <location>
        <begin position="36"/>
        <end position="67"/>
    </location>
</feature>
<keyword evidence="3" id="KW-1185">Reference proteome</keyword>
<dbReference type="OrthoDB" id="5886758at2759"/>
<evidence type="ECO:0000313" key="3">
    <source>
        <dbReference type="Proteomes" id="UP000230233"/>
    </source>
</evidence>
<evidence type="ECO:0000313" key="2">
    <source>
        <dbReference type="EMBL" id="PIC12973.1"/>
    </source>
</evidence>
<feature type="region of interest" description="Disordered" evidence="1">
    <location>
        <begin position="148"/>
        <end position="196"/>
    </location>
</feature>
<gene>
    <name evidence="2" type="ORF">B9Z55_028057</name>
</gene>
<name>A0A2G5SDG4_9PELO</name>
<organism evidence="2 3">
    <name type="scientific">Caenorhabditis nigoni</name>
    <dbReference type="NCBI Taxonomy" id="1611254"/>
    <lineage>
        <taxon>Eukaryota</taxon>
        <taxon>Metazoa</taxon>
        <taxon>Ecdysozoa</taxon>
        <taxon>Nematoda</taxon>
        <taxon>Chromadorea</taxon>
        <taxon>Rhabditida</taxon>
        <taxon>Rhabditina</taxon>
        <taxon>Rhabditomorpha</taxon>
        <taxon>Rhabditoidea</taxon>
        <taxon>Rhabditidae</taxon>
        <taxon>Peloderinae</taxon>
        <taxon>Caenorhabditis</taxon>
    </lineage>
</organism>
<accession>A0A2G5SDG4</accession>
<proteinExistence type="predicted"/>
<sequence>MHPEIFIKICVYKVLKFPFQLLTANMSQPIPTLNLPDQIVDDDTPEGDLGLPSPKTKTVNQRNQASQANQRKYLKDLQEFYGNPRGMEETPQVPQGGNLLSATDGNNMVVADASSENRQKLRSSMEKKKKAHDEELITLNAALGDDEYFGSQRRRGGDQRGASTRLGGSMSARSTASSVFEGGQTEDGSQAGWVSFRPTATTRTKFMAWWTSSSSN</sequence>
<dbReference type="EMBL" id="PDUG01000016">
    <property type="protein sequence ID" value="PIC12973.1"/>
    <property type="molecule type" value="Genomic_DNA"/>
</dbReference>
<dbReference type="AlphaFoldDB" id="A0A2G5SDG4"/>
<protein>
    <submittedName>
        <fullName evidence="2">Uncharacterized protein</fullName>
    </submittedName>
</protein>